<keyword evidence="6" id="KW-1015">Disulfide bond</keyword>
<dbReference type="InterPro" id="IPR045087">
    <property type="entry name" value="Cu-oxidase_fam"/>
</dbReference>
<dbReference type="CDD" id="cd13899">
    <property type="entry name" value="CuRO_3_Fet3p"/>
    <property type="match status" value="1"/>
</dbReference>
<dbReference type="InterPro" id="IPR001117">
    <property type="entry name" value="Cu-oxidase_2nd"/>
</dbReference>
<keyword evidence="7" id="KW-0325">Glycoprotein</keyword>
<dbReference type="PROSITE" id="PS00080">
    <property type="entry name" value="MULTICOPPER_OXIDASE2"/>
    <property type="match status" value="1"/>
</dbReference>
<dbReference type="GO" id="GO:0004322">
    <property type="term" value="F:ferroxidase activity"/>
    <property type="evidence" value="ECO:0007669"/>
    <property type="project" value="TreeGrafter"/>
</dbReference>
<dbReference type="Pfam" id="PF07731">
    <property type="entry name" value="Cu-oxidase_2"/>
    <property type="match status" value="1"/>
</dbReference>
<gene>
    <name evidence="14" type="ORF">L202_02544</name>
</gene>
<dbReference type="PANTHER" id="PTHR11709">
    <property type="entry name" value="MULTI-COPPER OXIDASE"/>
    <property type="match status" value="1"/>
</dbReference>
<dbReference type="STRING" id="1295533.A0A1E3I328"/>
<organism evidence="14 15">
    <name type="scientific">Cryptococcus amylolentus CBS 6039</name>
    <dbReference type="NCBI Taxonomy" id="1295533"/>
    <lineage>
        <taxon>Eukaryota</taxon>
        <taxon>Fungi</taxon>
        <taxon>Dikarya</taxon>
        <taxon>Basidiomycota</taxon>
        <taxon>Agaricomycotina</taxon>
        <taxon>Tremellomycetes</taxon>
        <taxon>Tremellales</taxon>
        <taxon>Cryptococcaceae</taxon>
        <taxon>Cryptococcus</taxon>
    </lineage>
</organism>
<dbReference type="FunFam" id="2.60.40.420:FF:000024">
    <property type="entry name" value="FET5p Multicopper oxidase"/>
    <property type="match status" value="1"/>
</dbReference>
<reference evidence="14 15" key="1">
    <citation type="submission" date="2016-06" db="EMBL/GenBank/DDBJ databases">
        <title>Evolution of pathogenesis and genome organization in the Tremellales.</title>
        <authorList>
            <person name="Cuomo C."/>
            <person name="Litvintseva A."/>
            <person name="Heitman J."/>
            <person name="Chen Y."/>
            <person name="Sun S."/>
            <person name="Springer D."/>
            <person name="Dromer F."/>
            <person name="Young S."/>
            <person name="Zeng Q."/>
            <person name="Chapman S."/>
            <person name="Gujja S."/>
            <person name="Saif S."/>
            <person name="Birren B."/>
        </authorList>
    </citation>
    <scope>NUCLEOTIDE SEQUENCE [LARGE SCALE GENOMIC DNA]</scope>
    <source>
        <strain evidence="14 15">CBS 6039</strain>
    </source>
</reference>
<dbReference type="InterPro" id="IPR033138">
    <property type="entry name" value="Cu_oxidase_CS"/>
</dbReference>
<keyword evidence="9" id="KW-0472">Membrane</keyword>
<proteinExistence type="inferred from homology"/>
<keyword evidence="9" id="KW-1133">Transmembrane helix</keyword>
<keyword evidence="5" id="KW-0186">Copper</keyword>
<dbReference type="CDD" id="cd13851">
    <property type="entry name" value="CuRO_1_Fet3p"/>
    <property type="match status" value="1"/>
</dbReference>
<dbReference type="GeneID" id="30153853"/>
<comment type="similarity">
    <text evidence="1">Belongs to the multicopper oxidase family.</text>
</comment>
<dbReference type="SUPFAM" id="SSF49503">
    <property type="entry name" value="Cupredoxins"/>
    <property type="match status" value="3"/>
</dbReference>
<feature type="signal peptide" evidence="10">
    <location>
        <begin position="1"/>
        <end position="19"/>
    </location>
</feature>
<dbReference type="RefSeq" id="XP_018996580.1">
    <property type="nucleotide sequence ID" value="XM_019136177.1"/>
</dbReference>
<evidence type="ECO:0000256" key="9">
    <source>
        <dbReference type="SAM" id="Phobius"/>
    </source>
</evidence>
<dbReference type="Gene3D" id="2.60.40.420">
    <property type="entry name" value="Cupredoxins - blue copper proteins"/>
    <property type="match status" value="3"/>
</dbReference>
<keyword evidence="2" id="KW-0479">Metal-binding</keyword>
<evidence type="ECO:0000256" key="1">
    <source>
        <dbReference type="ARBA" id="ARBA00010609"/>
    </source>
</evidence>
<dbReference type="InterPro" id="IPR011707">
    <property type="entry name" value="Cu-oxidase-like_N"/>
</dbReference>
<sequence length="634" mass="70655">MAPLTALLAAPLLAATVQAATVEYWWNISYANANPNGLSERRVIGVNGSWPPPPLLATQGDTIVIHATNGLEDPNIGTALHTHGMFFNGTNYYDGAVGITQCSIPMGRSLDYVIETDRQAGTFWMHGHYLGQYIDGLRSPLIIEPQNGTGRSDDITWDEDYTLVVSDWYHRQHLDLLTNEFLSWENPTGAEPVPDSALVYLVKDGEYYPSPAAVASGESTNNNLNIPFEAGKKYKIRVINMAALAMFFVAIDQHDIQIIEVDGVEVEPYYVDALPISVAQRYSILVEAKSESDTNYAMTVMQSEEMYDYLPDELIMNNTIQISYSPSNSPASDVTYPEEFPDLDDTKLVPLLASAMAPADIEYTLHVNFDTYDDGTNRGSFNNITFQEPPTASIFTALTMGNNSFNPAIYGAQTHALTYPHMSNIQLTVFNWDSGPHPFHFHGHEFQVVQKSFDVTSDDEEENPNGGEVTEGQSNPMRRDTVTIPGTGKVVLRWRADNPGAWFFHCHIDWHLSSGLAAVFIEAPEKFQENTVVPQTIVDHCEYWGLPTSGNVVGLNSTTDFKGQPWGPLPLVIGWTKEAVFSLFLCIASALIGTYTVLWYNQNKMDHRDMEEQIRRKMEAKRAKKGLLRRVTGN</sequence>
<dbReference type="GO" id="GO:0033573">
    <property type="term" value="C:high-affinity iron permease complex"/>
    <property type="evidence" value="ECO:0007669"/>
    <property type="project" value="TreeGrafter"/>
</dbReference>
<evidence type="ECO:0000313" key="15">
    <source>
        <dbReference type="Proteomes" id="UP000094065"/>
    </source>
</evidence>
<dbReference type="PROSITE" id="PS00079">
    <property type="entry name" value="MULTICOPPER_OXIDASE1"/>
    <property type="match status" value="1"/>
</dbReference>
<evidence type="ECO:0000256" key="6">
    <source>
        <dbReference type="ARBA" id="ARBA00023157"/>
    </source>
</evidence>
<accession>A0A1E3I328</accession>
<evidence type="ECO:0000256" key="5">
    <source>
        <dbReference type="ARBA" id="ARBA00023008"/>
    </source>
</evidence>
<name>A0A1E3I328_9TREE</name>
<evidence type="ECO:0000256" key="7">
    <source>
        <dbReference type="ARBA" id="ARBA00023180"/>
    </source>
</evidence>
<dbReference type="InterPro" id="IPR011706">
    <property type="entry name" value="Cu-oxidase_C"/>
</dbReference>
<evidence type="ECO:0000259" key="13">
    <source>
        <dbReference type="Pfam" id="PF07732"/>
    </source>
</evidence>
<feature type="domain" description="Plastocyanin-like" evidence="13">
    <location>
        <begin position="28"/>
        <end position="147"/>
    </location>
</feature>
<dbReference type="Pfam" id="PF00394">
    <property type="entry name" value="Cu-oxidase"/>
    <property type="match status" value="1"/>
</dbReference>
<evidence type="ECO:0008006" key="16">
    <source>
        <dbReference type="Google" id="ProtNLM"/>
    </source>
</evidence>
<evidence type="ECO:0000259" key="12">
    <source>
        <dbReference type="Pfam" id="PF07731"/>
    </source>
</evidence>
<dbReference type="FunFam" id="2.60.40.420:FF:000070">
    <property type="entry name" value="Potential multicopper ferro-O2-oxidoreductase"/>
    <property type="match status" value="1"/>
</dbReference>
<dbReference type="GO" id="GO:0005507">
    <property type="term" value="F:copper ion binding"/>
    <property type="evidence" value="ECO:0007669"/>
    <property type="project" value="InterPro"/>
</dbReference>
<feature type="transmembrane region" description="Helical" evidence="9">
    <location>
        <begin position="579"/>
        <end position="600"/>
    </location>
</feature>
<evidence type="ECO:0000256" key="3">
    <source>
        <dbReference type="ARBA" id="ARBA00022729"/>
    </source>
</evidence>
<evidence type="ECO:0000256" key="4">
    <source>
        <dbReference type="ARBA" id="ARBA00023002"/>
    </source>
</evidence>
<dbReference type="CDD" id="cd13877">
    <property type="entry name" value="CuRO_2_Fet3p_like"/>
    <property type="match status" value="1"/>
</dbReference>
<comment type="caution">
    <text evidence="14">The sequence shown here is derived from an EMBL/GenBank/DDBJ whole genome shotgun (WGS) entry which is preliminary data.</text>
</comment>
<evidence type="ECO:0000256" key="10">
    <source>
        <dbReference type="SAM" id="SignalP"/>
    </source>
</evidence>
<dbReference type="PANTHER" id="PTHR11709:SF361">
    <property type="entry name" value="IRON TRANSPORT MULTICOPPER OXIDASE FET3"/>
    <property type="match status" value="1"/>
</dbReference>
<dbReference type="EMBL" id="AWGJ01000003">
    <property type="protein sequence ID" value="ODN82261.1"/>
    <property type="molecule type" value="Genomic_DNA"/>
</dbReference>
<dbReference type="Pfam" id="PF07732">
    <property type="entry name" value="Cu-oxidase_3"/>
    <property type="match status" value="1"/>
</dbReference>
<keyword evidence="3 10" id="KW-0732">Signal</keyword>
<protein>
    <recommendedName>
        <fullName evidence="16">Ferro-O2-oxidoreductase</fullName>
    </recommendedName>
</protein>
<feature type="chain" id="PRO_5009129523" description="Ferro-O2-oxidoreductase" evidence="10">
    <location>
        <begin position="20"/>
        <end position="634"/>
    </location>
</feature>
<dbReference type="Proteomes" id="UP000094065">
    <property type="component" value="Unassembled WGS sequence"/>
</dbReference>
<evidence type="ECO:0000256" key="8">
    <source>
        <dbReference type="SAM" id="MobiDB-lite"/>
    </source>
</evidence>
<dbReference type="OrthoDB" id="2121828at2759"/>
<dbReference type="GO" id="GO:0010106">
    <property type="term" value="P:cellular response to iron ion starvation"/>
    <property type="evidence" value="ECO:0007669"/>
    <property type="project" value="TreeGrafter"/>
</dbReference>
<keyword evidence="4" id="KW-0560">Oxidoreductase</keyword>
<dbReference type="AlphaFoldDB" id="A0A1E3I328"/>
<evidence type="ECO:0000256" key="2">
    <source>
        <dbReference type="ARBA" id="ARBA00022723"/>
    </source>
</evidence>
<feature type="domain" description="Plastocyanin-like" evidence="11">
    <location>
        <begin position="159"/>
        <end position="302"/>
    </location>
</feature>
<dbReference type="InterPro" id="IPR044130">
    <property type="entry name" value="CuRO_2_Fet3-like"/>
</dbReference>
<feature type="region of interest" description="Disordered" evidence="8">
    <location>
        <begin position="456"/>
        <end position="479"/>
    </location>
</feature>
<dbReference type="GO" id="GO:0033215">
    <property type="term" value="P:reductive iron assimilation"/>
    <property type="evidence" value="ECO:0007669"/>
    <property type="project" value="TreeGrafter"/>
</dbReference>
<dbReference type="InterPro" id="IPR002355">
    <property type="entry name" value="Cu_oxidase_Cu_BS"/>
</dbReference>
<keyword evidence="9" id="KW-0812">Transmembrane</keyword>
<dbReference type="InterPro" id="IPR008972">
    <property type="entry name" value="Cupredoxin"/>
</dbReference>
<evidence type="ECO:0000259" key="11">
    <source>
        <dbReference type="Pfam" id="PF00394"/>
    </source>
</evidence>
<feature type="domain" description="Plastocyanin-like" evidence="12">
    <location>
        <begin position="396"/>
        <end position="525"/>
    </location>
</feature>
<keyword evidence="15" id="KW-1185">Reference proteome</keyword>
<evidence type="ECO:0000313" key="14">
    <source>
        <dbReference type="EMBL" id="ODN82261.1"/>
    </source>
</evidence>